<gene>
    <name evidence="2" type="ordered locus">PA14_59870</name>
</gene>
<evidence type="ECO:0000313" key="2">
    <source>
        <dbReference type="EMBL" id="ABJ13895.1"/>
    </source>
</evidence>
<name>A0A0H2ZH15_PSEAB</name>
<dbReference type="Pfam" id="PF11660">
    <property type="entry name" value="DUF3262"/>
    <property type="match status" value="1"/>
</dbReference>
<feature type="transmembrane region" description="Helical" evidence="1">
    <location>
        <begin position="25"/>
        <end position="46"/>
    </location>
</feature>
<sequence>MSMSGAQTSAFQAAAGFPPSAGEGLFIGAAMTFLLLWSAWAMYSTWRGWATNNLDSATAGASAIRILVLLGITSFFLLS</sequence>
<protein>
    <recommendedName>
        <fullName evidence="4">TIGR03758 family integrating conjugative element protein</fullName>
    </recommendedName>
</protein>
<dbReference type="NCBIfam" id="TIGR03758">
    <property type="entry name" value="conj_TIGR03758"/>
    <property type="match status" value="1"/>
</dbReference>
<keyword evidence="1" id="KW-0472">Membrane</keyword>
<keyword evidence="1" id="KW-0812">Transmembrane</keyword>
<evidence type="ECO:0000313" key="3">
    <source>
        <dbReference type="Proteomes" id="UP000000653"/>
    </source>
</evidence>
<dbReference type="HOGENOM" id="CLU_195279_0_0_6"/>
<keyword evidence="1" id="KW-1133">Transmembrane helix</keyword>
<dbReference type="BioCyc" id="PAER208963:G1G74-5053-MONOMER"/>
<evidence type="ECO:0008006" key="4">
    <source>
        <dbReference type="Google" id="ProtNLM"/>
    </source>
</evidence>
<evidence type="ECO:0000256" key="1">
    <source>
        <dbReference type="SAM" id="Phobius"/>
    </source>
</evidence>
<dbReference type="InterPro" id="IPR021676">
    <property type="entry name" value="DUF3262"/>
</dbReference>
<dbReference type="RefSeq" id="WP_003125330.1">
    <property type="nucleotide sequence ID" value="NC_008463.1"/>
</dbReference>
<organism evidence="2 3">
    <name type="scientific">Pseudomonas aeruginosa (strain UCBPP-PA14)</name>
    <dbReference type="NCBI Taxonomy" id="208963"/>
    <lineage>
        <taxon>Bacteria</taxon>
        <taxon>Pseudomonadati</taxon>
        <taxon>Pseudomonadota</taxon>
        <taxon>Gammaproteobacteria</taxon>
        <taxon>Pseudomonadales</taxon>
        <taxon>Pseudomonadaceae</taxon>
        <taxon>Pseudomonas</taxon>
    </lineage>
</organism>
<reference evidence="2 3" key="1">
    <citation type="journal article" date="2006" name="Genome Biol.">
        <title>Genomic analysis reveals that Pseudomonas aeruginosa virulence is combinatorial.</title>
        <authorList>
            <person name="Lee D.G."/>
            <person name="Urbach J.M."/>
            <person name="Wu G."/>
            <person name="Liberati N.T."/>
            <person name="Feinbaum R.L."/>
            <person name="Miyata S."/>
            <person name="Diggins L.T."/>
            <person name="He J."/>
            <person name="Saucier M."/>
            <person name="Deziel E."/>
            <person name="Friedman L."/>
            <person name="Li L."/>
            <person name="Grills G."/>
            <person name="Montgomery K."/>
            <person name="Kucherlapati R."/>
            <person name="Rahme L.G."/>
            <person name="Ausubel F.M."/>
        </authorList>
    </citation>
    <scope>NUCLEOTIDE SEQUENCE [LARGE SCALE GENOMIC DNA]</scope>
    <source>
        <strain evidence="2 3">UCBPP-PA14</strain>
    </source>
</reference>
<dbReference type="Proteomes" id="UP000000653">
    <property type="component" value="Chromosome"/>
</dbReference>
<feature type="transmembrane region" description="Helical" evidence="1">
    <location>
        <begin position="58"/>
        <end position="78"/>
    </location>
</feature>
<dbReference type="AlphaFoldDB" id="A0A0H2ZH15"/>
<accession>A0A0H2ZH15</accession>
<dbReference type="KEGG" id="pau:PA14_59870"/>
<proteinExistence type="predicted"/>
<dbReference type="EMBL" id="CP000438">
    <property type="protein sequence ID" value="ABJ13895.1"/>
    <property type="molecule type" value="Genomic_DNA"/>
</dbReference>